<evidence type="ECO:0000313" key="6">
    <source>
        <dbReference type="Proteomes" id="UP001597337"/>
    </source>
</evidence>
<protein>
    <submittedName>
        <fullName evidence="5">Gamma-butyrobetaine hydroxylase-like domain-containing protein</fullName>
    </submittedName>
</protein>
<dbReference type="EMBL" id="JBHUHX010000015">
    <property type="protein sequence ID" value="MFD2111703.1"/>
    <property type="molecule type" value="Genomic_DNA"/>
</dbReference>
<name>A0ABW4YAA0_9GAMM</name>
<evidence type="ECO:0000259" key="4">
    <source>
        <dbReference type="Pfam" id="PF06155"/>
    </source>
</evidence>
<dbReference type="Gene3D" id="3.30.2020.30">
    <property type="match status" value="1"/>
</dbReference>
<keyword evidence="1" id="KW-0479">Metal-binding</keyword>
<keyword evidence="2" id="KW-0408">Iron</keyword>
<sequence>MTQTPHPTDIKLHQQSRILDITFDDGARFCLPCEYLRVYSPSAEVRGHSPATAKLQVGKEAVNIKDLLPIGQYALKIVFDDGHDSGLYDWGYLYKLGRAWQPYWFDYLRQLKDAGHERTGPDPFETLKANGESPSRLPETAAG</sequence>
<comment type="caution">
    <text evidence="5">The sequence shown here is derived from an EMBL/GenBank/DDBJ whole genome shotgun (WGS) entry which is preliminary data.</text>
</comment>
<evidence type="ECO:0000256" key="2">
    <source>
        <dbReference type="ARBA" id="ARBA00023004"/>
    </source>
</evidence>
<keyword evidence="6" id="KW-1185">Reference proteome</keyword>
<evidence type="ECO:0000256" key="3">
    <source>
        <dbReference type="SAM" id="MobiDB-lite"/>
    </source>
</evidence>
<dbReference type="RefSeq" id="WP_386025350.1">
    <property type="nucleotide sequence ID" value="NZ_JBHUHX010000015.1"/>
</dbReference>
<feature type="region of interest" description="Disordered" evidence="3">
    <location>
        <begin position="119"/>
        <end position="143"/>
    </location>
</feature>
<reference evidence="6" key="1">
    <citation type="journal article" date="2019" name="Int. J. Syst. Evol. Microbiol.">
        <title>The Global Catalogue of Microorganisms (GCM) 10K type strain sequencing project: providing services to taxonomists for standard genome sequencing and annotation.</title>
        <authorList>
            <consortium name="The Broad Institute Genomics Platform"/>
            <consortium name="The Broad Institute Genome Sequencing Center for Infectious Disease"/>
            <person name="Wu L."/>
            <person name="Ma J."/>
        </authorList>
    </citation>
    <scope>NUCLEOTIDE SEQUENCE [LARGE SCALE GENOMIC DNA]</scope>
    <source>
        <strain evidence="6">KACC 12597</strain>
    </source>
</reference>
<gene>
    <name evidence="5" type="ORF">ACFSJC_07615</name>
</gene>
<dbReference type="InterPro" id="IPR038492">
    <property type="entry name" value="GBBH-like_N_sf"/>
</dbReference>
<evidence type="ECO:0000313" key="5">
    <source>
        <dbReference type="EMBL" id="MFD2111703.1"/>
    </source>
</evidence>
<dbReference type="PANTHER" id="PTHR35303:SF5">
    <property type="entry name" value="OS02G0197800 PROTEIN"/>
    <property type="match status" value="1"/>
</dbReference>
<dbReference type="Proteomes" id="UP001597337">
    <property type="component" value="Unassembled WGS sequence"/>
</dbReference>
<evidence type="ECO:0000256" key="1">
    <source>
        <dbReference type="ARBA" id="ARBA00022723"/>
    </source>
</evidence>
<dbReference type="Pfam" id="PF06155">
    <property type="entry name" value="GBBH-like_N"/>
    <property type="match status" value="1"/>
</dbReference>
<dbReference type="InterPro" id="IPR010376">
    <property type="entry name" value="GBBH-like_N"/>
</dbReference>
<accession>A0ABW4YAA0</accession>
<proteinExistence type="predicted"/>
<dbReference type="PANTHER" id="PTHR35303">
    <property type="entry name" value="OS02G0197800 PROTEIN"/>
    <property type="match status" value="1"/>
</dbReference>
<feature type="domain" description="Gamma-butyrobetaine hydroxylase-like N-terminal" evidence="4">
    <location>
        <begin position="10"/>
        <end position="94"/>
    </location>
</feature>
<organism evidence="5 6">
    <name type="scientific">Thiorhodococcus fuscus</name>
    <dbReference type="NCBI Taxonomy" id="527200"/>
    <lineage>
        <taxon>Bacteria</taxon>
        <taxon>Pseudomonadati</taxon>
        <taxon>Pseudomonadota</taxon>
        <taxon>Gammaproteobacteria</taxon>
        <taxon>Chromatiales</taxon>
        <taxon>Chromatiaceae</taxon>
        <taxon>Thiorhodococcus</taxon>
    </lineage>
</organism>